<evidence type="ECO:0000256" key="12">
    <source>
        <dbReference type="SAM" id="MobiDB-lite"/>
    </source>
</evidence>
<dbReference type="Pfam" id="PF07686">
    <property type="entry name" value="V-set"/>
    <property type="match status" value="1"/>
</dbReference>
<keyword evidence="6" id="KW-1133">Transmembrane helix</keyword>
<dbReference type="InterPro" id="IPR036179">
    <property type="entry name" value="Ig-like_dom_sf"/>
</dbReference>
<keyword evidence="10" id="KW-0393">Immunoglobulin domain</keyword>
<dbReference type="SMART" id="SM00409">
    <property type="entry name" value="IG"/>
    <property type="match status" value="1"/>
</dbReference>
<dbReference type="InterPro" id="IPR013783">
    <property type="entry name" value="Ig-like_fold"/>
</dbReference>
<keyword evidence="2" id="KW-1003">Cell membrane</keyword>
<evidence type="ECO:0000256" key="8">
    <source>
        <dbReference type="ARBA" id="ARBA00023157"/>
    </source>
</evidence>
<evidence type="ECO:0000256" key="10">
    <source>
        <dbReference type="ARBA" id="ARBA00023319"/>
    </source>
</evidence>
<name>A0AA40HGT4_CNENI</name>
<evidence type="ECO:0000313" key="14">
    <source>
        <dbReference type="EMBL" id="KAK1330863.1"/>
    </source>
</evidence>
<evidence type="ECO:0000259" key="13">
    <source>
        <dbReference type="SMART" id="SM00409"/>
    </source>
</evidence>
<dbReference type="GO" id="GO:0004888">
    <property type="term" value="F:transmembrane signaling receptor activity"/>
    <property type="evidence" value="ECO:0007669"/>
    <property type="project" value="TreeGrafter"/>
</dbReference>
<evidence type="ECO:0000256" key="2">
    <source>
        <dbReference type="ARBA" id="ARBA00022475"/>
    </source>
</evidence>
<dbReference type="Proteomes" id="UP001177744">
    <property type="component" value="Unassembled WGS sequence"/>
</dbReference>
<reference evidence="14" key="1">
    <citation type="submission" date="2023-06" db="EMBL/GenBank/DDBJ databases">
        <title>Reference genome for the Northern bat (Eptesicus nilssonii), a most northern bat species.</title>
        <authorList>
            <person name="Laine V.N."/>
            <person name="Pulliainen A.T."/>
            <person name="Lilley T.M."/>
        </authorList>
    </citation>
    <scope>NUCLEOTIDE SEQUENCE</scope>
    <source>
        <strain evidence="14">BLF_Eptnil</strain>
        <tissue evidence="14">Kidney</tissue>
    </source>
</reference>
<dbReference type="PANTHER" id="PTHR11860">
    <property type="entry name" value="POLYMERIC-IMMUNOGLOBULIN RECEPTOR"/>
    <property type="match status" value="1"/>
</dbReference>
<protein>
    <recommendedName>
        <fullName evidence="13">Immunoglobulin domain-containing protein</fullName>
    </recommendedName>
</protein>
<dbReference type="FunFam" id="2.60.40.10:FF:000370">
    <property type="entry name" value="CMRF35-like molecule 1"/>
    <property type="match status" value="1"/>
</dbReference>
<dbReference type="Gene3D" id="2.60.40.10">
    <property type="entry name" value="Immunoglobulins"/>
    <property type="match status" value="1"/>
</dbReference>
<dbReference type="GO" id="GO:0002376">
    <property type="term" value="P:immune system process"/>
    <property type="evidence" value="ECO:0007669"/>
    <property type="project" value="UniProtKB-KW"/>
</dbReference>
<dbReference type="AlphaFoldDB" id="A0AA40HGT4"/>
<dbReference type="InterPro" id="IPR013106">
    <property type="entry name" value="Ig_V-set"/>
</dbReference>
<keyword evidence="3" id="KW-0812">Transmembrane</keyword>
<comment type="caution">
    <text evidence="14">The sequence shown here is derived from an EMBL/GenBank/DDBJ whole genome shotgun (WGS) entry which is preliminary data.</text>
</comment>
<feature type="region of interest" description="Disordered" evidence="12">
    <location>
        <begin position="154"/>
        <end position="189"/>
    </location>
</feature>
<accession>A0AA40HGT4</accession>
<evidence type="ECO:0000256" key="11">
    <source>
        <dbReference type="ARBA" id="ARBA00043958"/>
    </source>
</evidence>
<keyword evidence="9" id="KW-0675">Receptor</keyword>
<evidence type="ECO:0000256" key="9">
    <source>
        <dbReference type="ARBA" id="ARBA00023170"/>
    </source>
</evidence>
<keyword evidence="4" id="KW-0732">Signal</keyword>
<dbReference type="EMBL" id="JAULJE010000020">
    <property type="protein sequence ID" value="KAK1330863.1"/>
    <property type="molecule type" value="Genomic_DNA"/>
</dbReference>
<keyword evidence="5" id="KW-0391">Immunity</keyword>
<dbReference type="InterPro" id="IPR050671">
    <property type="entry name" value="CD300_family_receptors"/>
</dbReference>
<dbReference type="SUPFAM" id="SSF48726">
    <property type="entry name" value="Immunoglobulin"/>
    <property type="match status" value="1"/>
</dbReference>
<proteinExistence type="inferred from homology"/>
<evidence type="ECO:0000256" key="5">
    <source>
        <dbReference type="ARBA" id="ARBA00022859"/>
    </source>
</evidence>
<keyword evidence="15" id="KW-1185">Reference proteome</keyword>
<sequence length="189" mass="20708">MLVQGLGISLEPPEPRSGLAGGCFSIQGPKVTRGPEGGSLTVECRYTRGWETNRKWWCRGADWYDCQILIQTTPRQQTVQGPRLSISDNQRDRVISVTMRDLRRDDQDTYWCGIHRFGTDRGAPIQVIVVGPGENSLIATPRPWCSGCQSGGACSSFQGQQGNGRVPENPCVRASERQADGQTDGRGGK</sequence>
<dbReference type="InterPro" id="IPR003599">
    <property type="entry name" value="Ig_sub"/>
</dbReference>
<keyword evidence="7" id="KW-0472">Membrane</keyword>
<evidence type="ECO:0000256" key="4">
    <source>
        <dbReference type="ARBA" id="ARBA00022729"/>
    </source>
</evidence>
<keyword evidence="8" id="KW-1015">Disulfide bond</keyword>
<evidence type="ECO:0000313" key="15">
    <source>
        <dbReference type="Proteomes" id="UP001177744"/>
    </source>
</evidence>
<dbReference type="GO" id="GO:0005886">
    <property type="term" value="C:plasma membrane"/>
    <property type="evidence" value="ECO:0007669"/>
    <property type="project" value="UniProtKB-SubCell"/>
</dbReference>
<comment type="subcellular location">
    <subcellularLocation>
        <location evidence="1">Cell membrane</location>
        <topology evidence="1">Single-pass type I membrane protein</topology>
    </subcellularLocation>
</comment>
<feature type="domain" description="Immunoglobulin" evidence="13">
    <location>
        <begin position="29"/>
        <end position="130"/>
    </location>
</feature>
<evidence type="ECO:0000256" key="6">
    <source>
        <dbReference type="ARBA" id="ARBA00022989"/>
    </source>
</evidence>
<evidence type="ECO:0000256" key="1">
    <source>
        <dbReference type="ARBA" id="ARBA00004251"/>
    </source>
</evidence>
<evidence type="ECO:0000256" key="3">
    <source>
        <dbReference type="ARBA" id="ARBA00022692"/>
    </source>
</evidence>
<dbReference type="CDD" id="cd05716">
    <property type="entry name" value="IgV_pIgR_like"/>
    <property type="match status" value="1"/>
</dbReference>
<comment type="similarity">
    <text evidence="11">Belongs to the CD300 family.</text>
</comment>
<dbReference type="PANTHER" id="PTHR11860:SF101">
    <property type="entry name" value="CMRF35-LIKE MOLECULE 1"/>
    <property type="match status" value="1"/>
</dbReference>
<organism evidence="14 15">
    <name type="scientific">Cnephaeus nilssonii</name>
    <name type="common">Northern bat</name>
    <name type="synonym">Eptesicus nilssonii</name>
    <dbReference type="NCBI Taxonomy" id="3371016"/>
    <lineage>
        <taxon>Eukaryota</taxon>
        <taxon>Metazoa</taxon>
        <taxon>Chordata</taxon>
        <taxon>Craniata</taxon>
        <taxon>Vertebrata</taxon>
        <taxon>Euteleostomi</taxon>
        <taxon>Mammalia</taxon>
        <taxon>Eutheria</taxon>
        <taxon>Laurasiatheria</taxon>
        <taxon>Chiroptera</taxon>
        <taxon>Yangochiroptera</taxon>
        <taxon>Vespertilionidae</taxon>
        <taxon>Cnephaeus</taxon>
    </lineage>
</organism>
<gene>
    <name evidence="14" type="ORF">QTO34_008805</name>
</gene>
<evidence type="ECO:0000256" key="7">
    <source>
        <dbReference type="ARBA" id="ARBA00023136"/>
    </source>
</evidence>